<dbReference type="InterPro" id="IPR035965">
    <property type="entry name" value="PAS-like_dom_sf"/>
</dbReference>
<feature type="domain" description="Histidine kinase" evidence="6">
    <location>
        <begin position="476"/>
        <end position="699"/>
    </location>
</feature>
<feature type="region of interest" description="Disordered" evidence="5">
    <location>
        <begin position="837"/>
        <end position="857"/>
    </location>
</feature>
<dbReference type="InterPro" id="IPR004358">
    <property type="entry name" value="Sig_transdc_His_kin-like_C"/>
</dbReference>
<feature type="domain" description="PAC" evidence="9">
    <location>
        <begin position="239"/>
        <end position="291"/>
    </location>
</feature>
<dbReference type="SMART" id="SM00387">
    <property type="entry name" value="HATPase_c"/>
    <property type="match status" value="1"/>
</dbReference>
<dbReference type="SMART" id="SM00448">
    <property type="entry name" value="REC"/>
    <property type="match status" value="2"/>
</dbReference>
<evidence type="ECO:0000259" key="7">
    <source>
        <dbReference type="PROSITE" id="PS50110"/>
    </source>
</evidence>
<dbReference type="NCBIfam" id="TIGR00229">
    <property type="entry name" value="sensory_box"/>
    <property type="match status" value="2"/>
</dbReference>
<dbReference type="SMART" id="SM00091">
    <property type="entry name" value="PAS"/>
    <property type="match status" value="3"/>
</dbReference>
<dbReference type="Gene3D" id="3.30.565.10">
    <property type="entry name" value="Histidine kinase-like ATPase, C-terminal domain"/>
    <property type="match status" value="1"/>
</dbReference>
<dbReference type="AlphaFoldDB" id="A0A8J3GJJ6"/>
<dbReference type="PANTHER" id="PTHR43065">
    <property type="entry name" value="SENSOR HISTIDINE KINASE"/>
    <property type="match status" value="1"/>
</dbReference>
<keyword evidence="11" id="KW-1185">Reference proteome</keyword>
<feature type="domain" description="Response regulatory" evidence="7">
    <location>
        <begin position="719"/>
        <end position="835"/>
    </location>
</feature>
<dbReference type="Pfam" id="PF08448">
    <property type="entry name" value="PAS_4"/>
    <property type="match status" value="2"/>
</dbReference>
<dbReference type="InterPro" id="IPR000700">
    <property type="entry name" value="PAS-assoc_C"/>
</dbReference>
<dbReference type="GO" id="GO:0000155">
    <property type="term" value="F:phosphorelay sensor kinase activity"/>
    <property type="evidence" value="ECO:0007669"/>
    <property type="project" value="InterPro"/>
</dbReference>
<dbReference type="Pfam" id="PF08447">
    <property type="entry name" value="PAS_3"/>
    <property type="match status" value="1"/>
</dbReference>
<dbReference type="PRINTS" id="PR00344">
    <property type="entry name" value="BCTRLSENSOR"/>
</dbReference>
<dbReference type="PANTHER" id="PTHR43065:SF42">
    <property type="entry name" value="TWO-COMPONENT SENSOR PPRA"/>
    <property type="match status" value="1"/>
</dbReference>
<comment type="caution">
    <text evidence="10">The sequence shown here is derived from an EMBL/GenBank/DDBJ whole genome shotgun (WGS) entry which is preliminary data.</text>
</comment>
<evidence type="ECO:0000256" key="5">
    <source>
        <dbReference type="SAM" id="MobiDB-lite"/>
    </source>
</evidence>
<keyword evidence="4" id="KW-0175">Coiled coil</keyword>
<protein>
    <recommendedName>
        <fullName evidence="2">histidine kinase</fullName>
        <ecNumber evidence="2">2.7.13.3</ecNumber>
    </recommendedName>
</protein>
<dbReference type="SUPFAM" id="SSF52172">
    <property type="entry name" value="CheY-like"/>
    <property type="match status" value="2"/>
</dbReference>
<name>A0A8J3GJJ6_9HYPH</name>
<dbReference type="InterPro" id="IPR000014">
    <property type="entry name" value="PAS"/>
</dbReference>
<dbReference type="InterPro" id="IPR001789">
    <property type="entry name" value="Sig_transdc_resp-reg_receiver"/>
</dbReference>
<dbReference type="Gene3D" id="3.40.50.2300">
    <property type="match status" value="2"/>
</dbReference>
<dbReference type="Proteomes" id="UP000641137">
    <property type="component" value="Unassembled WGS sequence"/>
</dbReference>
<evidence type="ECO:0000313" key="10">
    <source>
        <dbReference type="EMBL" id="GHC78508.1"/>
    </source>
</evidence>
<feature type="modified residue" description="4-aspartylphosphate" evidence="3">
    <location>
        <position position="923"/>
    </location>
</feature>
<dbReference type="SMART" id="SM00086">
    <property type="entry name" value="PAC"/>
    <property type="match status" value="3"/>
</dbReference>
<feature type="domain" description="PAS" evidence="8">
    <location>
        <begin position="292"/>
        <end position="362"/>
    </location>
</feature>
<dbReference type="InterPro" id="IPR036097">
    <property type="entry name" value="HisK_dim/P_sf"/>
</dbReference>
<dbReference type="EC" id="2.7.13.3" evidence="2"/>
<dbReference type="InterPro" id="IPR013655">
    <property type="entry name" value="PAS_fold_3"/>
</dbReference>
<proteinExistence type="predicted"/>
<evidence type="ECO:0000256" key="4">
    <source>
        <dbReference type="SAM" id="Coils"/>
    </source>
</evidence>
<evidence type="ECO:0000259" key="9">
    <source>
        <dbReference type="PROSITE" id="PS50113"/>
    </source>
</evidence>
<evidence type="ECO:0000256" key="2">
    <source>
        <dbReference type="ARBA" id="ARBA00012438"/>
    </source>
</evidence>
<comment type="catalytic activity">
    <reaction evidence="1">
        <text>ATP + protein L-histidine = ADP + protein N-phospho-L-histidine.</text>
        <dbReference type="EC" id="2.7.13.3"/>
    </reaction>
</comment>
<dbReference type="CDD" id="cd18161">
    <property type="entry name" value="REC_hyHK_blue-like"/>
    <property type="match status" value="1"/>
</dbReference>
<dbReference type="SUPFAM" id="SSF55785">
    <property type="entry name" value="PYP-like sensor domain (PAS domain)"/>
    <property type="match status" value="3"/>
</dbReference>
<reference evidence="10" key="1">
    <citation type="journal article" date="2014" name="Int. J. Syst. Evol. Microbiol.">
        <title>Complete genome sequence of Corynebacterium casei LMG S-19264T (=DSM 44701T), isolated from a smear-ripened cheese.</title>
        <authorList>
            <consortium name="US DOE Joint Genome Institute (JGI-PGF)"/>
            <person name="Walter F."/>
            <person name="Albersmeier A."/>
            <person name="Kalinowski J."/>
            <person name="Ruckert C."/>
        </authorList>
    </citation>
    <scope>NUCLEOTIDE SEQUENCE</scope>
    <source>
        <strain evidence="10">KCTC 42097</strain>
    </source>
</reference>
<dbReference type="InterPro" id="IPR003594">
    <property type="entry name" value="HATPase_dom"/>
</dbReference>
<keyword evidence="10" id="KW-0808">Transferase</keyword>
<dbReference type="InterPro" id="IPR011006">
    <property type="entry name" value="CheY-like_superfamily"/>
</dbReference>
<dbReference type="SUPFAM" id="SSF47384">
    <property type="entry name" value="Homodimeric domain of signal transducing histidine kinase"/>
    <property type="match status" value="1"/>
</dbReference>
<evidence type="ECO:0000313" key="11">
    <source>
        <dbReference type="Proteomes" id="UP000641137"/>
    </source>
</evidence>
<dbReference type="InterPro" id="IPR001610">
    <property type="entry name" value="PAC"/>
</dbReference>
<evidence type="ECO:0000256" key="1">
    <source>
        <dbReference type="ARBA" id="ARBA00000085"/>
    </source>
</evidence>
<keyword evidence="10" id="KW-0418">Kinase</keyword>
<sequence>MTTKHVNLLPIGGGEMGERIRSFDWSSTRLGPIKKWPDNLRFLVDQLVNTPVAQVLMWGREGTMIYNDGYREIAGANHPEALGKLVSEIWPEIWDWNRERLRSGFEGEAQSFLEQPMMLERDGTPELFYFDLYYTPVRGVSGEIAGVLCTVVDNTGKHLAQQGLRESKADIVSMTDAVPLLIGFIDRDLIYRFGNSACQEWFGIDNSAIIGKHVRDVIGNEAFQRHSANLAKALSGEPLVVDMVIRRADAEERAVEIRYTPRRALNGKVDGVFVVLVDMDERKRSEIALEISNSRFRAAVDAVHGVLWTNNADGKMTGPQPSWAALTGQSYNEYQGDGWLDAVHPEDQESTATSWKNAVADAEPYIFEHRVRRFDGFWRTFQIRAVPIRNAAGAVVEWVGVHTDITDHRRAQIEVMEKAEQLERQVRHRERAEEQLRQLNETLEARVIEEIAVRRQAEVALVQAQKMESIGKLTGGIAHDFNNLLQVVSGNLHLLAKDVVGNERAEQRVINALAGVNRGAKLASQLLAFGRRQALEPKVVNIGRFVTGMDDLLRSSLGEAVEIETIISGGLWNTFIDPNQVENALLNLAINARDAMNGTGKLTIEVGNASLDDAYARSHAEVEPGQYVMLAVSDTGEGMTPDVLEQVFEPFFTTKPENKGTGLGLSMVYGFVKQSNGHVKIYSEPGYGTTVKLYLPRALEAEDVEVRTERGPVQGGTETVLVVEDDDEVRATVVELLTDLGYSVLKAVDAQSALNVIDSGMPIDLLFTDVVMPGTLKSPELARKARERLPNVAVLFTSGYTENSIVHGGRLDAGVELLSKPYSRDALARKVRHVLANQGQREQMQAPEKTASENKPAPEIAQSQVPVGQTKGVTILLVEDDAMIRMNTSDMLQDLGYVVIEAGNAEDAISALQATGVQVLVTDLGLPGMSGAALARKARELRPAVGLIFATGRDTVPEGSPEDVYLLPKPYGEDDLQRAIEAVWHARAVSEKAEEQTDKV</sequence>
<dbReference type="Pfam" id="PF02518">
    <property type="entry name" value="HATPase_c"/>
    <property type="match status" value="1"/>
</dbReference>
<feature type="coiled-coil region" evidence="4">
    <location>
        <begin position="405"/>
        <end position="449"/>
    </location>
</feature>
<feature type="domain" description="PAC" evidence="9">
    <location>
        <begin position="112"/>
        <end position="166"/>
    </location>
</feature>
<dbReference type="InterPro" id="IPR005467">
    <property type="entry name" value="His_kinase_dom"/>
</dbReference>
<dbReference type="InterPro" id="IPR036890">
    <property type="entry name" value="HATPase_C_sf"/>
</dbReference>
<dbReference type="CDD" id="cd00130">
    <property type="entry name" value="PAS"/>
    <property type="match status" value="2"/>
</dbReference>
<dbReference type="PROSITE" id="PS50113">
    <property type="entry name" value="PAC"/>
    <property type="match status" value="3"/>
</dbReference>
<dbReference type="RefSeq" id="WP_189492058.1">
    <property type="nucleotide sequence ID" value="NZ_BMZO01000010.1"/>
</dbReference>
<keyword evidence="3" id="KW-0597">Phosphoprotein</keyword>
<feature type="domain" description="Response regulatory" evidence="7">
    <location>
        <begin position="874"/>
        <end position="984"/>
    </location>
</feature>
<evidence type="ECO:0000259" key="6">
    <source>
        <dbReference type="PROSITE" id="PS50109"/>
    </source>
</evidence>
<dbReference type="SUPFAM" id="SSF55874">
    <property type="entry name" value="ATPase domain of HSP90 chaperone/DNA topoisomerase II/histidine kinase"/>
    <property type="match status" value="1"/>
</dbReference>
<organism evidence="10 11">
    <name type="scientific">Limoniibacter endophyticus</name>
    <dbReference type="NCBI Taxonomy" id="1565040"/>
    <lineage>
        <taxon>Bacteria</taxon>
        <taxon>Pseudomonadati</taxon>
        <taxon>Pseudomonadota</taxon>
        <taxon>Alphaproteobacteria</taxon>
        <taxon>Hyphomicrobiales</taxon>
        <taxon>Bartonellaceae</taxon>
        <taxon>Limoniibacter</taxon>
    </lineage>
</organism>
<dbReference type="Pfam" id="PF00072">
    <property type="entry name" value="Response_reg"/>
    <property type="match status" value="2"/>
</dbReference>
<dbReference type="InterPro" id="IPR013656">
    <property type="entry name" value="PAS_4"/>
</dbReference>
<dbReference type="Gene3D" id="1.10.287.130">
    <property type="match status" value="1"/>
</dbReference>
<reference evidence="10" key="2">
    <citation type="submission" date="2020-09" db="EMBL/GenBank/DDBJ databases">
        <authorList>
            <person name="Sun Q."/>
            <person name="Kim S."/>
        </authorList>
    </citation>
    <scope>NUCLEOTIDE SEQUENCE</scope>
    <source>
        <strain evidence="10">KCTC 42097</strain>
    </source>
</reference>
<dbReference type="Gene3D" id="3.30.450.20">
    <property type="entry name" value="PAS domain"/>
    <property type="match status" value="3"/>
</dbReference>
<feature type="domain" description="PAC" evidence="9">
    <location>
        <begin position="365"/>
        <end position="417"/>
    </location>
</feature>
<evidence type="ECO:0000259" key="8">
    <source>
        <dbReference type="PROSITE" id="PS50112"/>
    </source>
</evidence>
<evidence type="ECO:0000256" key="3">
    <source>
        <dbReference type="PROSITE-ProRule" id="PRU00169"/>
    </source>
</evidence>
<gene>
    <name evidence="10" type="ORF">GCM10010136_30600</name>
</gene>
<feature type="modified residue" description="4-aspartylphosphate" evidence="3">
    <location>
        <position position="769"/>
    </location>
</feature>
<dbReference type="PROSITE" id="PS50112">
    <property type="entry name" value="PAS"/>
    <property type="match status" value="1"/>
</dbReference>
<dbReference type="EMBL" id="BMZO01000010">
    <property type="protein sequence ID" value="GHC78508.1"/>
    <property type="molecule type" value="Genomic_DNA"/>
</dbReference>
<accession>A0A8J3GJJ6</accession>
<dbReference type="FunFam" id="3.30.450.20:FF:000099">
    <property type="entry name" value="Sensory box sensor histidine kinase"/>
    <property type="match status" value="1"/>
</dbReference>
<dbReference type="PROSITE" id="PS50110">
    <property type="entry name" value="RESPONSE_REGULATORY"/>
    <property type="match status" value="2"/>
</dbReference>
<dbReference type="PROSITE" id="PS50109">
    <property type="entry name" value="HIS_KIN"/>
    <property type="match status" value="1"/>
</dbReference>